<accession>A0ABR9B118</accession>
<organism evidence="1 2">
    <name type="scientific">Paenibacillus arenosi</name>
    <dbReference type="NCBI Taxonomy" id="2774142"/>
    <lineage>
        <taxon>Bacteria</taxon>
        <taxon>Bacillati</taxon>
        <taxon>Bacillota</taxon>
        <taxon>Bacilli</taxon>
        <taxon>Bacillales</taxon>
        <taxon>Paenibacillaceae</taxon>
        <taxon>Paenibacillus</taxon>
    </lineage>
</organism>
<dbReference type="Proteomes" id="UP000634529">
    <property type="component" value="Unassembled WGS sequence"/>
</dbReference>
<gene>
    <name evidence="1" type="ORF">IFO66_17490</name>
</gene>
<protein>
    <submittedName>
        <fullName evidence="1">Pentapeptide repeat-containing protein</fullName>
    </submittedName>
</protein>
<proteinExistence type="predicted"/>
<keyword evidence="2" id="KW-1185">Reference proteome</keyword>
<evidence type="ECO:0000313" key="2">
    <source>
        <dbReference type="Proteomes" id="UP000634529"/>
    </source>
</evidence>
<dbReference type="SUPFAM" id="SSF141571">
    <property type="entry name" value="Pentapeptide repeat-like"/>
    <property type="match status" value="1"/>
</dbReference>
<dbReference type="Pfam" id="PF00805">
    <property type="entry name" value="Pentapeptide"/>
    <property type="match status" value="1"/>
</dbReference>
<dbReference type="EMBL" id="JACYTN010000018">
    <property type="protein sequence ID" value="MBD8500087.1"/>
    <property type="molecule type" value="Genomic_DNA"/>
</dbReference>
<reference evidence="1 2" key="1">
    <citation type="submission" date="2020-09" db="EMBL/GenBank/DDBJ databases">
        <title>Paenibacillus sp. CAU 1523 isolated from sand of Haeundae Beach.</title>
        <authorList>
            <person name="Kim W."/>
        </authorList>
    </citation>
    <scope>NUCLEOTIDE SEQUENCE [LARGE SCALE GENOMIC DNA]</scope>
    <source>
        <strain evidence="1 2">CAU 1523</strain>
    </source>
</reference>
<dbReference type="InterPro" id="IPR001646">
    <property type="entry name" value="5peptide_repeat"/>
</dbReference>
<dbReference type="Gene3D" id="2.160.20.80">
    <property type="entry name" value="E3 ubiquitin-protein ligase SopA"/>
    <property type="match status" value="1"/>
</dbReference>
<comment type="caution">
    <text evidence="1">The sequence shown here is derived from an EMBL/GenBank/DDBJ whole genome shotgun (WGS) entry which is preliminary data.</text>
</comment>
<name>A0ABR9B118_9BACL</name>
<evidence type="ECO:0000313" key="1">
    <source>
        <dbReference type="EMBL" id="MBD8500087.1"/>
    </source>
</evidence>
<sequence length="80" mass="9201">MVTLGGVRLVDTNLGDDQRPMNFERCELENSTIRNCNLRNVEISNSDLTGMKIYNISVEELLAAYVQMNQRKLYIMMSLL</sequence>